<dbReference type="Proteomes" id="UP000001024">
    <property type="component" value="Chromosome"/>
</dbReference>
<name>Q9HKS4_THEAC</name>
<dbReference type="InParanoid" id="Q9HKS4"/>
<gene>
    <name evidence="1" type="ordered locus">Ta0521</name>
</gene>
<keyword evidence="2" id="KW-1185">Reference proteome</keyword>
<evidence type="ECO:0000313" key="1">
    <source>
        <dbReference type="EMBL" id="CAC11662.1"/>
    </source>
</evidence>
<evidence type="ECO:0000313" key="2">
    <source>
        <dbReference type="Proteomes" id="UP000001024"/>
    </source>
</evidence>
<dbReference type="EnsemblBacteria" id="CAC11662">
    <property type="protein sequence ID" value="CAC11662"/>
    <property type="gene ID" value="CAC11662"/>
</dbReference>
<dbReference type="HOGENOM" id="CLU_1559561_0_0_2"/>
<dbReference type="EMBL" id="AL445064">
    <property type="protein sequence ID" value="CAC11662.1"/>
    <property type="molecule type" value="Genomic_DNA"/>
</dbReference>
<protein>
    <submittedName>
        <fullName evidence="1">Conserved hypothetical membrane protein</fullName>
    </submittedName>
</protein>
<organism evidence="1 2">
    <name type="scientific">Thermoplasma acidophilum (strain ATCC 25905 / DSM 1728 / JCM 9062 / NBRC 15155 / AMRC-C165)</name>
    <dbReference type="NCBI Taxonomy" id="273075"/>
    <lineage>
        <taxon>Archaea</taxon>
        <taxon>Methanobacteriati</taxon>
        <taxon>Thermoplasmatota</taxon>
        <taxon>Thermoplasmata</taxon>
        <taxon>Thermoplasmatales</taxon>
        <taxon>Thermoplasmataceae</taxon>
        <taxon>Thermoplasma</taxon>
    </lineage>
</organism>
<dbReference type="KEGG" id="tac:Ta0521"/>
<reference evidence="1 2" key="1">
    <citation type="journal article" date="2000" name="Nature">
        <title>The genome sequence of the thermoacidophilic scavenger Thermoplasma acidophilum.</title>
        <authorList>
            <person name="Ruepp A."/>
            <person name="Graml W."/>
            <person name="Santos-Martinez M.L."/>
            <person name="Koretke K.K."/>
            <person name="Volker C."/>
            <person name="Mewes H.W."/>
            <person name="Frishman D."/>
            <person name="Stocker S."/>
            <person name="Lupas A.N."/>
            <person name="Baumeister W."/>
        </authorList>
    </citation>
    <scope>NUCLEOTIDE SEQUENCE [LARGE SCALE GENOMIC DNA]</scope>
    <source>
        <strain evidence="2">ATCC 25905 / DSM 1728 / JCM 9062 / NBRC 15155 / AMRC-C165</strain>
    </source>
</reference>
<proteinExistence type="predicted"/>
<accession>Q9HKS4</accession>
<sequence>MLLAIFSGFGDLKIPLPTNTPSAPSSIISAPSAGVATPPAAKLTTGNLPILRICLSMANISRSILLLPMPAYAESYESFPSTPMRSFEASSRSTKYDADIFEATARSCSSLILLSTDISSFTFLICLTASMMFPVPASPFVLIIAAPSNILRTASGRFLAPETTGTVRFFL</sequence>
<dbReference type="AlphaFoldDB" id="Q9HKS4"/>